<evidence type="ECO:0000313" key="3">
    <source>
        <dbReference type="Proteomes" id="UP000236370"/>
    </source>
</evidence>
<evidence type="ECO:0000313" key="2">
    <source>
        <dbReference type="EMBL" id="PNI16820.1"/>
    </source>
</evidence>
<dbReference type="Proteomes" id="UP000236370">
    <property type="component" value="Unassembled WGS sequence"/>
</dbReference>
<sequence>MSSEPLWAAAPGTRSAKENGPQRLSEGRGQDGGAVSSWPARLPDPWSALQRGPGCAGTKCPSERGHRWPKQHPACPAKGQSRGSQTQQPGRVCGGQAG</sequence>
<evidence type="ECO:0000256" key="1">
    <source>
        <dbReference type="SAM" id="MobiDB-lite"/>
    </source>
</evidence>
<proteinExistence type="predicted"/>
<dbReference type="EMBL" id="NBAG03000535">
    <property type="protein sequence ID" value="PNI16820.1"/>
    <property type="molecule type" value="Genomic_DNA"/>
</dbReference>
<feature type="region of interest" description="Disordered" evidence="1">
    <location>
        <begin position="1"/>
        <end position="98"/>
    </location>
</feature>
<reference evidence="2 3" key="1">
    <citation type="submission" date="2017-12" db="EMBL/GenBank/DDBJ databases">
        <title>High-resolution comparative analysis of great ape genomes.</title>
        <authorList>
            <person name="Pollen A."/>
            <person name="Hastie A."/>
            <person name="Hormozdiari F."/>
            <person name="Dougherty M."/>
            <person name="Liu R."/>
            <person name="Chaisson M."/>
            <person name="Hoppe E."/>
            <person name="Hill C."/>
            <person name="Pang A."/>
            <person name="Hillier L."/>
            <person name="Baker C."/>
            <person name="Armstrong J."/>
            <person name="Shendure J."/>
            <person name="Paten B."/>
            <person name="Wilson R."/>
            <person name="Chao H."/>
            <person name="Schneider V."/>
            <person name="Ventura M."/>
            <person name="Kronenberg Z."/>
            <person name="Murali S."/>
            <person name="Gordon D."/>
            <person name="Cantsilieris S."/>
            <person name="Munson K."/>
            <person name="Nelson B."/>
            <person name="Raja A."/>
            <person name="Underwood J."/>
            <person name="Diekhans M."/>
            <person name="Fiddes I."/>
            <person name="Haussler D."/>
            <person name="Eichler E."/>
        </authorList>
    </citation>
    <scope>NUCLEOTIDE SEQUENCE [LARGE SCALE GENOMIC DNA]</scope>
    <source>
        <strain evidence="2">Yerkes chimp pedigree #C0471</strain>
    </source>
</reference>
<comment type="caution">
    <text evidence="2">The sequence shown here is derived from an EMBL/GenBank/DDBJ whole genome shotgun (WGS) entry which is preliminary data.</text>
</comment>
<accession>A0A2J8J222</accession>
<gene>
    <name evidence="2" type="ORF">CK820_G0051311</name>
</gene>
<protein>
    <submittedName>
        <fullName evidence="2">NDUFS7 isoform 13</fullName>
    </submittedName>
</protein>
<dbReference type="AlphaFoldDB" id="A0A2J8J222"/>
<organism evidence="2 3">
    <name type="scientific">Pan troglodytes</name>
    <name type="common">Chimpanzee</name>
    <dbReference type="NCBI Taxonomy" id="9598"/>
    <lineage>
        <taxon>Eukaryota</taxon>
        <taxon>Metazoa</taxon>
        <taxon>Chordata</taxon>
        <taxon>Craniata</taxon>
        <taxon>Vertebrata</taxon>
        <taxon>Euteleostomi</taxon>
        <taxon>Mammalia</taxon>
        <taxon>Eutheria</taxon>
        <taxon>Euarchontoglires</taxon>
        <taxon>Primates</taxon>
        <taxon>Haplorrhini</taxon>
        <taxon>Catarrhini</taxon>
        <taxon>Hominidae</taxon>
        <taxon>Pan</taxon>
    </lineage>
</organism>
<name>A0A2J8J222_PANTR</name>